<keyword evidence="2" id="KW-1185">Reference proteome</keyword>
<dbReference type="STRING" id="947013.SAMN04488109_5608"/>
<organism evidence="1 2">
    <name type="scientific">Chryseolinea serpens</name>
    <dbReference type="NCBI Taxonomy" id="947013"/>
    <lineage>
        <taxon>Bacteria</taxon>
        <taxon>Pseudomonadati</taxon>
        <taxon>Bacteroidota</taxon>
        <taxon>Cytophagia</taxon>
        <taxon>Cytophagales</taxon>
        <taxon>Fulvivirgaceae</taxon>
        <taxon>Chryseolinea</taxon>
    </lineage>
</organism>
<accession>A0A1M5WDN2</accession>
<protein>
    <submittedName>
        <fullName evidence="1">Uncharacterized protein</fullName>
    </submittedName>
</protein>
<name>A0A1M5WDN2_9BACT</name>
<dbReference type="RefSeq" id="WP_143165120.1">
    <property type="nucleotide sequence ID" value="NZ_FQWQ01000005.1"/>
</dbReference>
<dbReference type="OrthoDB" id="1361870at2"/>
<gene>
    <name evidence="1" type="ORF">SAMN04488109_5608</name>
</gene>
<dbReference type="EMBL" id="FQWQ01000005">
    <property type="protein sequence ID" value="SHH85601.1"/>
    <property type="molecule type" value="Genomic_DNA"/>
</dbReference>
<dbReference type="AlphaFoldDB" id="A0A1M5WDN2"/>
<proteinExistence type="predicted"/>
<dbReference type="Proteomes" id="UP000184212">
    <property type="component" value="Unassembled WGS sequence"/>
</dbReference>
<sequence length="183" mass="19766">MAYIIILGLVIAGGLAYFLFVKKNPPAAAPQNNPYKDLRGQIFSVTPEQIGLAHAGDEKPYAIVMDMGMAEGTATLVSIIDGNASMYLSSGGGVIGGYAHENVRNAAIDFVNMGQDYIGKMVSVDSFPLPKADYVRFYILTNKAKYSIEEDIGKIENGKSDWGPLFFEGNNVITALRMTTGQK</sequence>
<reference evidence="1 2" key="1">
    <citation type="submission" date="2016-11" db="EMBL/GenBank/DDBJ databases">
        <authorList>
            <person name="Jaros S."/>
            <person name="Januszkiewicz K."/>
            <person name="Wedrychowicz H."/>
        </authorList>
    </citation>
    <scope>NUCLEOTIDE SEQUENCE [LARGE SCALE GENOMIC DNA]</scope>
    <source>
        <strain evidence="1 2">DSM 24574</strain>
    </source>
</reference>
<evidence type="ECO:0000313" key="2">
    <source>
        <dbReference type="Proteomes" id="UP000184212"/>
    </source>
</evidence>
<evidence type="ECO:0000313" key="1">
    <source>
        <dbReference type="EMBL" id="SHH85601.1"/>
    </source>
</evidence>